<dbReference type="Pfam" id="PF13400">
    <property type="entry name" value="Tad"/>
    <property type="match status" value="1"/>
</dbReference>
<dbReference type="OrthoDB" id="8014659at2"/>
<name>L0KV18_MESAW</name>
<proteinExistence type="predicted"/>
<dbReference type="eggNOG" id="COG4961">
    <property type="taxonomic scope" value="Bacteria"/>
</dbReference>
<evidence type="ECO:0000256" key="1">
    <source>
        <dbReference type="SAM" id="Phobius"/>
    </source>
</evidence>
<feature type="transmembrane region" description="Helical" evidence="1">
    <location>
        <begin position="15"/>
        <end position="35"/>
    </location>
</feature>
<dbReference type="STRING" id="754035.Mesau_05498"/>
<keyword evidence="1" id="KW-0812">Transmembrane</keyword>
<keyword evidence="1" id="KW-1133">Transmembrane helix</keyword>
<evidence type="ECO:0000259" key="2">
    <source>
        <dbReference type="Pfam" id="PF13400"/>
    </source>
</evidence>
<protein>
    <recommendedName>
        <fullName evidence="2">Putative Flp pilus-assembly TadG-like N-terminal domain-containing protein</fullName>
    </recommendedName>
</protein>
<dbReference type="HOGENOM" id="CLU_515620_0_0_5"/>
<dbReference type="InterPro" id="IPR028087">
    <property type="entry name" value="Tad_N"/>
</dbReference>
<dbReference type="GeneID" id="90992781"/>
<evidence type="ECO:0000313" key="4">
    <source>
        <dbReference type="Proteomes" id="UP000010998"/>
    </source>
</evidence>
<dbReference type="AlphaFoldDB" id="L0KV18"/>
<accession>L0KV18</accession>
<feature type="domain" description="Putative Flp pilus-assembly TadG-like N-terminal" evidence="2">
    <location>
        <begin position="15"/>
        <end position="60"/>
    </location>
</feature>
<evidence type="ECO:0000313" key="3">
    <source>
        <dbReference type="EMBL" id="AGB47804.1"/>
    </source>
</evidence>
<organism evidence="3 4">
    <name type="scientific">Mesorhizobium australicum (strain HAMBI 3006 / LMG 24608 / WSM2073)</name>
    <dbReference type="NCBI Taxonomy" id="754035"/>
    <lineage>
        <taxon>Bacteria</taxon>
        <taxon>Pseudomonadati</taxon>
        <taxon>Pseudomonadota</taxon>
        <taxon>Alphaproteobacteria</taxon>
        <taxon>Hyphomicrobiales</taxon>
        <taxon>Phyllobacteriaceae</taxon>
        <taxon>Mesorhizobium</taxon>
    </lineage>
</organism>
<reference evidence="4" key="1">
    <citation type="submission" date="2012-02" db="EMBL/GenBank/DDBJ databases">
        <title>Complete sequence of Mesorhizobium australicum WSM2073.</title>
        <authorList>
            <person name="Lucas S."/>
            <person name="Han J."/>
            <person name="Lapidus A."/>
            <person name="Cheng J.-F."/>
            <person name="Goodwin L."/>
            <person name="Pitluck S."/>
            <person name="Peters L."/>
            <person name="Gu W."/>
            <person name="Detter J.C."/>
            <person name="Han C."/>
            <person name="Tapia R."/>
            <person name="Land M."/>
            <person name="Hauser L."/>
            <person name="Kyrpides N."/>
            <person name="Ivanova N."/>
            <person name="Pagani I."/>
            <person name="Reeve W.G."/>
            <person name="Howieson J.G."/>
            <person name="Tiwari R.P."/>
            <person name="O'Hara G.W."/>
            <person name="Atkins C.A."/>
            <person name="Ronson C.W."/>
            <person name="Nandasena K.G."/>
            <person name="Woyke T."/>
        </authorList>
    </citation>
    <scope>NUCLEOTIDE SEQUENCE [LARGE SCALE GENOMIC DNA]</scope>
    <source>
        <strain evidence="4">LMG 24608 / HAMBI 3006 / WSM2073</strain>
    </source>
</reference>
<gene>
    <name evidence="3" type="ordered locus">Mesau_05498</name>
</gene>
<dbReference type="Proteomes" id="UP000010998">
    <property type="component" value="Chromosome"/>
</dbReference>
<dbReference type="RefSeq" id="WP_015319177.1">
    <property type="nucleotide sequence ID" value="NC_019973.1"/>
</dbReference>
<dbReference type="EMBL" id="CP003358">
    <property type="protein sequence ID" value="AGB47804.1"/>
    <property type="molecule type" value="Genomic_DNA"/>
</dbReference>
<keyword evidence="1" id="KW-0472">Membrane</keyword>
<sequence>MLGTIRAFWNDQRGIAMILVAIMLPVIIGFALLVIDMSRANSLHNDLQKGADALALAAAAELDGGTDAIIRANRALADSVLGNTPLVDNTYRFSDQGSQKTLTSSGITWRYLSSLPANDSDPIVAANVITDESNDAADARFVEVTVKPTGFAAIFPASFLTANNADNSFSVGAKAVAGFNSAVCDFTPVFMCNPYEMVNGTNDAGGITLQQAVAERKYRRRLIQLRTVGNNAGYFPGNFGFLETDGKGAKGLATALASAKPGACYGKNSITTATGQKAGKVKGAINLRFGMQESGSNFNGAEFGPAVNVRKGAKKTSGGNTCPSSNDLTFDVDGQTQGLGLDSCFKTNTCTMMGGRMGGGDWDLNTSSNSYWKINHIPSGIALPSALQGTGDNLPTRYEVYKYENDPTHNLIDDKSKAPGNEIGRPSNKCEEPISYVDRRLLYGAVIDCQKLETDPNVDLGGHTENLPVEAFASFFITQPVRTDRCTGKGTTCFDYDADIFVELVDVTGHAGQGTLNNFLRDEPQLYR</sequence>
<keyword evidence="4" id="KW-1185">Reference proteome</keyword>
<dbReference type="KEGG" id="mam:Mesau_05498"/>